<name>A0A852X3J6_9MICO</name>
<protein>
    <submittedName>
        <fullName evidence="3">Uncharacterized protein</fullName>
    </submittedName>
</protein>
<accession>A0A852X3J6</accession>
<dbReference type="Proteomes" id="UP000592181">
    <property type="component" value="Unassembled WGS sequence"/>
</dbReference>
<feature type="region of interest" description="Disordered" evidence="1">
    <location>
        <begin position="1"/>
        <end position="37"/>
    </location>
</feature>
<gene>
    <name evidence="3" type="ORF">BJY28_001918</name>
</gene>
<evidence type="ECO:0000256" key="1">
    <source>
        <dbReference type="SAM" id="MobiDB-lite"/>
    </source>
</evidence>
<dbReference type="AlphaFoldDB" id="A0A852X3J6"/>
<evidence type="ECO:0000313" key="4">
    <source>
        <dbReference type="Proteomes" id="UP000592181"/>
    </source>
</evidence>
<reference evidence="3 4" key="1">
    <citation type="submission" date="2020-07" db="EMBL/GenBank/DDBJ databases">
        <title>Sequencing the genomes of 1000 actinobacteria strains.</title>
        <authorList>
            <person name="Klenk H.-P."/>
        </authorList>
    </citation>
    <scope>NUCLEOTIDE SEQUENCE [LARGE SCALE GENOMIC DNA]</scope>
    <source>
        <strain evidence="3 4">DSM 24723</strain>
    </source>
</reference>
<evidence type="ECO:0000256" key="2">
    <source>
        <dbReference type="SAM" id="Phobius"/>
    </source>
</evidence>
<feature type="transmembrane region" description="Helical" evidence="2">
    <location>
        <begin position="47"/>
        <end position="73"/>
    </location>
</feature>
<dbReference type="RefSeq" id="WP_179462813.1">
    <property type="nucleotide sequence ID" value="NZ_JACBZX010000001.1"/>
</dbReference>
<feature type="compositionally biased region" description="Pro residues" evidence="1">
    <location>
        <begin position="1"/>
        <end position="16"/>
    </location>
</feature>
<dbReference type="EMBL" id="JACBZX010000001">
    <property type="protein sequence ID" value="NYG37449.1"/>
    <property type="molecule type" value="Genomic_DNA"/>
</dbReference>
<comment type="caution">
    <text evidence="3">The sequence shown here is derived from an EMBL/GenBank/DDBJ whole genome shotgun (WGS) entry which is preliminary data.</text>
</comment>
<keyword evidence="2" id="KW-0812">Transmembrane</keyword>
<keyword evidence="2" id="KW-1133">Transmembrane helix</keyword>
<sequence length="191" mass="20265">MSGYPPPGPPGYPPPGQGGYPPGGAPPPGYPAYGYPQQPPPERSNTIWWIVGGLASVIIICCCAGVIFAAWVADESGSIYTDMTDDYSASSSSAAQAATPVTEGQQVSLGDAEVQSGWSIDAYGEPIDVQVRNTGTTDETFYVNLYFMNQGEVVDETTCSVGYVTAGQTETADCYAIYDMNYDEIRMSEGY</sequence>
<evidence type="ECO:0000313" key="3">
    <source>
        <dbReference type="EMBL" id="NYG37449.1"/>
    </source>
</evidence>
<keyword evidence="2" id="KW-0472">Membrane</keyword>
<proteinExistence type="predicted"/>
<organism evidence="3 4">
    <name type="scientific">Janibacter alkaliphilus</name>
    <dbReference type="NCBI Taxonomy" id="1069963"/>
    <lineage>
        <taxon>Bacteria</taxon>
        <taxon>Bacillati</taxon>
        <taxon>Actinomycetota</taxon>
        <taxon>Actinomycetes</taxon>
        <taxon>Micrococcales</taxon>
        <taxon>Intrasporangiaceae</taxon>
        <taxon>Janibacter</taxon>
    </lineage>
</organism>
<keyword evidence="4" id="KW-1185">Reference proteome</keyword>